<evidence type="ECO:0000256" key="1">
    <source>
        <dbReference type="ARBA" id="ARBA00004651"/>
    </source>
</evidence>
<evidence type="ECO:0000256" key="2">
    <source>
        <dbReference type="ARBA" id="ARBA00022448"/>
    </source>
</evidence>
<dbReference type="AlphaFoldDB" id="A0A141GNH4"/>
<evidence type="ECO:0000259" key="9">
    <source>
        <dbReference type="Pfam" id="PF13303"/>
    </source>
</evidence>
<organism evidence="10">
    <name type="scientific">uncultured firmicutes bacterium contig_61</name>
    <dbReference type="NCBI Taxonomy" id="1643555"/>
    <lineage>
        <taxon>Bacteria</taxon>
        <taxon>Bacillati</taxon>
        <taxon>Bacillota</taxon>
        <taxon>environmental samples</taxon>
    </lineage>
</organism>
<keyword evidence="4" id="KW-0762">Sugar transport</keyword>
<evidence type="ECO:0000256" key="3">
    <source>
        <dbReference type="ARBA" id="ARBA00022475"/>
    </source>
</evidence>
<name>A0A141GNH4_9FIRM</name>
<feature type="transmembrane region" description="Helical" evidence="8">
    <location>
        <begin position="49"/>
        <end position="69"/>
    </location>
</feature>
<protein>
    <submittedName>
        <fullName evidence="10">Putative membrane protein, putative toxin regulator</fullName>
    </submittedName>
</protein>
<feature type="transmembrane region" description="Helical" evidence="8">
    <location>
        <begin position="132"/>
        <end position="153"/>
    </location>
</feature>
<feature type="domain" description="Phosphotransferase system EIIC" evidence="9">
    <location>
        <begin position="19"/>
        <end position="341"/>
    </location>
</feature>
<dbReference type="EMBL" id="KP867045">
    <property type="protein sequence ID" value="ALL53602.1"/>
    <property type="molecule type" value="Genomic_DNA"/>
</dbReference>
<feature type="transmembrane region" description="Helical" evidence="8">
    <location>
        <begin position="12"/>
        <end position="37"/>
    </location>
</feature>
<evidence type="ECO:0000256" key="7">
    <source>
        <dbReference type="ARBA" id="ARBA00023136"/>
    </source>
</evidence>
<accession>A0A141GNH4</accession>
<sequence length="342" mass="36259">MERERHLRPKNLLNYFVTTFNGMALGLFSTLIIGVIFKQVGGLIQWKAITSLGVMLQGLMGVGIGLGVTSSVNRKGLKLISGATAGAIGALMSGGSPLEGRPGDPMVAYITTVITVELAELILRKQTPLDILIIPLLSGLIAYGVALVIGHPISSMMQGIGHFLNRATHYQPFFMGMIIAVVVGMALTAPISSAAITIAIGLDGLAGGAAVIGCTVQMLGFAVMSRKDNNIGTVLSIAIGTSMLQFKNILRKPMIWLPTIIVSAILGPVSTMVFKMETMPYGAGMGTSGLVGQFGTFDAMGFTMETVLKVLILHFVLPIILVWLVDVLFRKFKLIKKGDLAL</sequence>
<reference evidence="10" key="1">
    <citation type="submission" date="2015-02" db="EMBL/GenBank/DDBJ databases">
        <authorList>
            <person name="Chooi Y.-H."/>
        </authorList>
    </citation>
    <scope>NUCLEOTIDE SEQUENCE</scope>
</reference>
<keyword evidence="6 8" id="KW-1133">Transmembrane helix</keyword>
<feature type="transmembrane region" description="Helical" evidence="8">
    <location>
        <begin position="310"/>
        <end position="329"/>
    </location>
</feature>
<dbReference type="Pfam" id="PF13303">
    <property type="entry name" value="PTS_EIIC_2"/>
    <property type="match status" value="1"/>
</dbReference>
<comment type="subcellular location">
    <subcellularLocation>
        <location evidence="1">Cell membrane</location>
        <topology evidence="1">Multi-pass membrane protein</topology>
    </subcellularLocation>
</comment>
<evidence type="ECO:0000256" key="6">
    <source>
        <dbReference type="ARBA" id="ARBA00022989"/>
    </source>
</evidence>
<dbReference type="GO" id="GO:0008982">
    <property type="term" value="F:protein-N(PI)-phosphohistidine-sugar phosphotransferase activity"/>
    <property type="evidence" value="ECO:0007669"/>
    <property type="project" value="InterPro"/>
</dbReference>
<dbReference type="GO" id="GO:0009401">
    <property type="term" value="P:phosphoenolpyruvate-dependent sugar phosphotransferase system"/>
    <property type="evidence" value="ECO:0007669"/>
    <property type="project" value="InterPro"/>
</dbReference>
<keyword evidence="7 8" id="KW-0472">Membrane</keyword>
<feature type="transmembrane region" description="Helical" evidence="8">
    <location>
        <begin position="173"/>
        <end position="198"/>
    </location>
</feature>
<feature type="transmembrane region" description="Helical" evidence="8">
    <location>
        <begin position="255"/>
        <end position="274"/>
    </location>
</feature>
<feature type="transmembrane region" description="Helical" evidence="8">
    <location>
        <begin position="76"/>
        <end position="94"/>
    </location>
</feature>
<dbReference type="InterPro" id="IPR003352">
    <property type="entry name" value="PTS_EIIC"/>
</dbReference>
<keyword evidence="2" id="KW-0813">Transport</keyword>
<proteinExistence type="predicted"/>
<evidence type="ECO:0000313" key="10">
    <source>
        <dbReference type="EMBL" id="ALL53602.1"/>
    </source>
</evidence>
<keyword evidence="3" id="KW-1003">Cell membrane</keyword>
<evidence type="ECO:0000256" key="4">
    <source>
        <dbReference type="ARBA" id="ARBA00022597"/>
    </source>
</evidence>
<keyword evidence="5 8" id="KW-0812">Transmembrane</keyword>
<dbReference type="GO" id="GO:0005886">
    <property type="term" value="C:plasma membrane"/>
    <property type="evidence" value="ECO:0007669"/>
    <property type="project" value="UniProtKB-SubCell"/>
</dbReference>
<feature type="transmembrane region" description="Helical" evidence="8">
    <location>
        <begin position="205"/>
        <end position="224"/>
    </location>
</feature>
<evidence type="ECO:0000256" key="5">
    <source>
        <dbReference type="ARBA" id="ARBA00022692"/>
    </source>
</evidence>
<evidence type="ECO:0000256" key="8">
    <source>
        <dbReference type="SAM" id="Phobius"/>
    </source>
</evidence>